<accession>A0A6J4NUN0</accession>
<proteinExistence type="predicted"/>
<protein>
    <submittedName>
        <fullName evidence="1">Uncharacterized protein</fullName>
    </submittedName>
</protein>
<gene>
    <name evidence="1" type="ORF">AVDCRST_MAG82-69</name>
</gene>
<organism evidence="1">
    <name type="scientific">uncultured Rubrobacteraceae bacterium</name>
    <dbReference type="NCBI Taxonomy" id="349277"/>
    <lineage>
        <taxon>Bacteria</taxon>
        <taxon>Bacillati</taxon>
        <taxon>Actinomycetota</taxon>
        <taxon>Rubrobacteria</taxon>
        <taxon>Rubrobacterales</taxon>
        <taxon>Rubrobacteraceae</taxon>
        <taxon>environmental samples</taxon>
    </lineage>
</organism>
<reference evidence="1" key="1">
    <citation type="submission" date="2020-02" db="EMBL/GenBank/DDBJ databases">
        <authorList>
            <person name="Meier V. D."/>
        </authorList>
    </citation>
    <scope>NUCLEOTIDE SEQUENCE</scope>
    <source>
        <strain evidence="1">AVDCRST_MAG82</strain>
    </source>
</reference>
<evidence type="ECO:0000313" key="1">
    <source>
        <dbReference type="EMBL" id="CAA9398670.1"/>
    </source>
</evidence>
<name>A0A6J4NUN0_9ACTN</name>
<dbReference type="AlphaFoldDB" id="A0A6J4NUN0"/>
<dbReference type="EMBL" id="CADCVA010000007">
    <property type="protein sequence ID" value="CAA9398670.1"/>
    <property type="molecule type" value="Genomic_DNA"/>
</dbReference>
<sequence length="43" mass="4909">MKKAIVIKLIKSKTARRVAVKALKNPRVRKIVVDQAKRRVLGK</sequence>